<comment type="caution">
    <text evidence="7">The sequence shown here is derived from an EMBL/GenBank/DDBJ whole genome shotgun (WGS) entry which is preliminary data.</text>
</comment>
<sequence length="323" mass="34486">MAFVGYLCIVLLVTGVLSVPTHRRSVLHGSGSGHLPVKSEPLPRFVGSDDVTLYLYTQINPLTPEIVKLEDDSSSPSFNPKNPTRLVIHGWISNAQNLHGFRDAYIAAGDDYNIILVDWSGPAAADVPTAVQNAVLVGDYVGQVVNHLIESRGLDPDQLVIIGHSMGGHVAGIVGNRVGGLAAEVIALDPANEIFDDNPLEDQLDITDAKFVQIIHTNGGGFGQPESRGHADFFPNGGIKQAGCGEDISGGCSHNIVLNFYIESIVSKDFVATLCSNYQEFSQGGCSSNQHVAMGEWTPFSVSGSYYLNTNPNSPFAQGHTEL</sequence>
<comment type="similarity">
    <text evidence="2 4">Belongs to the AB hydrolase superfamily. Lipase family.</text>
</comment>
<dbReference type="Gene3D" id="3.40.50.1820">
    <property type="entry name" value="alpha/beta hydrolase"/>
    <property type="match status" value="1"/>
</dbReference>
<evidence type="ECO:0000256" key="3">
    <source>
        <dbReference type="ARBA" id="ARBA00022525"/>
    </source>
</evidence>
<dbReference type="PANTHER" id="PTHR11610:SF173">
    <property type="entry name" value="LIPASE DOMAIN-CONTAINING PROTEIN-RELATED"/>
    <property type="match status" value="1"/>
</dbReference>
<evidence type="ECO:0000313" key="7">
    <source>
        <dbReference type="EMBL" id="KAK7792033.1"/>
    </source>
</evidence>
<dbReference type="AlphaFoldDB" id="A0AAN9VIM1"/>
<dbReference type="EMBL" id="JAZDUA010000478">
    <property type="protein sequence ID" value="KAK7792033.1"/>
    <property type="molecule type" value="Genomic_DNA"/>
</dbReference>
<evidence type="ECO:0000256" key="5">
    <source>
        <dbReference type="SAM" id="SignalP"/>
    </source>
</evidence>
<dbReference type="SUPFAM" id="SSF53474">
    <property type="entry name" value="alpha/beta-Hydrolases"/>
    <property type="match status" value="1"/>
</dbReference>
<evidence type="ECO:0000313" key="8">
    <source>
        <dbReference type="Proteomes" id="UP001378592"/>
    </source>
</evidence>
<dbReference type="GO" id="GO:0017171">
    <property type="term" value="F:serine hydrolase activity"/>
    <property type="evidence" value="ECO:0007669"/>
    <property type="project" value="TreeGrafter"/>
</dbReference>
<dbReference type="InterPro" id="IPR000734">
    <property type="entry name" value="TAG_lipase"/>
</dbReference>
<feature type="domain" description="Lipase" evidence="6">
    <location>
        <begin position="48"/>
        <end position="316"/>
    </location>
</feature>
<dbReference type="PRINTS" id="PR00821">
    <property type="entry name" value="TAGLIPASE"/>
</dbReference>
<feature type="chain" id="PRO_5042911211" description="Lipase domain-containing protein" evidence="5">
    <location>
        <begin position="19"/>
        <end position="323"/>
    </location>
</feature>
<reference evidence="7 8" key="1">
    <citation type="submission" date="2024-03" db="EMBL/GenBank/DDBJ databases">
        <title>The genome assembly and annotation of the cricket Gryllus longicercus Weissman &amp; Gray.</title>
        <authorList>
            <person name="Szrajer S."/>
            <person name="Gray D."/>
            <person name="Ylla G."/>
        </authorList>
    </citation>
    <scope>NUCLEOTIDE SEQUENCE [LARGE SCALE GENOMIC DNA]</scope>
    <source>
        <strain evidence="7">DAG 2021-001</strain>
        <tissue evidence="7">Whole body minus gut</tissue>
    </source>
</reference>
<dbReference type="Proteomes" id="UP001378592">
    <property type="component" value="Unassembled WGS sequence"/>
</dbReference>
<feature type="signal peptide" evidence="5">
    <location>
        <begin position="1"/>
        <end position="18"/>
    </location>
</feature>
<organism evidence="7 8">
    <name type="scientific">Gryllus longicercus</name>
    <dbReference type="NCBI Taxonomy" id="2509291"/>
    <lineage>
        <taxon>Eukaryota</taxon>
        <taxon>Metazoa</taxon>
        <taxon>Ecdysozoa</taxon>
        <taxon>Arthropoda</taxon>
        <taxon>Hexapoda</taxon>
        <taxon>Insecta</taxon>
        <taxon>Pterygota</taxon>
        <taxon>Neoptera</taxon>
        <taxon>Polyneoptera</taxon>
        <taxon>Orthoptera</taxon>
        <taxon>Ensifera</taxon>
        <taxon>Gryllidea</taxon>
        <taxon>Grylloidea</taxon>
        <taxon>Gryllidae</taxon>
        <taxon>Gryllinae</taxon>
        <taxon>Gryllus</taxon>
    </lineage>
</organism>
<gene>
    <name evidence="7" type="ORF">R5R35_014603</name>
</gene>
<dbReference type="GO" id="GO:0016042">
    <property type="term" value="P:lipid catabolic process"/>
    <property type="evidence" value="ECO:0007669"/>
    <property type="project" value="TreeGrafter"/>
</dbReference>
<proteinExistence type="inferred from homology"/>
<dbReference type="InterPro" id="IPR013818">
    <property type="entry name" value="Lipase"/>
</dbReference>
<comment type="subcellular location">
    <subcellularLocation>
        <location evidence="1">Secreted</location>
    </subcellularLocation>
</comment>
<protein>
    <recommendedName>
        <fullName evidence="6">Lipase domain-containing protein</fullName>
    </recommendedName>
</protein>
<evidence type="ECO:0000256" key="1">
    <source>
        <dbReference type="ARBA" id="ARBA00004613"/>
    </source>
</evidence>
<keyword evidence="5" id="KW-0732">Signal</keyword>
<evidence type="ECO:0000256" key="2">
    <source>
        <dbReference type="ARBA" id="ARBA00010701"/>
    </source>
</evidence>
<dbReference type="GO" id="GO:0005615">
    <property type="term" value="C:extracellular space"/>
    <property type="evidence" value="ECO:0007669"/>
    <property type="project" value="TreeGrafter"/>
</dbReference>
<dbReference type="InterPro" id="IPR033906">
    <property type="entry name" value="Lipase_N"/>
</dbReference>
<dbReference type="PANTHER" id="PTHR11610">
    <property type="entry name" value="LIPASE"/>
    <property type="match status" value="1"/>
</dbReference>
<dbReference type="InterPro" id="IPR029058">
    <property type="entry name" value="AB_hydrolase_fold"/>
</dbReference>
<dbReference type="GO" id="GO:0016298">
    <property type="term" value="F:lipase activity"/>
    <property type="evidence" value="ECO:0007669"/>
    <property type="project" value="InterPro"/>
</dbReference>
<evidence type="ECO:0000256" key="4">
    <source>
        <dbReference type="RuleBase" id="RU004262"/>
    </source>
</evidence>
<dbReference type="Pfam" id="PF00151">
    <property type="entry name" value="Lipase"/>
    <property type="match status" value="1"/>
</dbReference>
<evidence type="ECO:0000259" key="6">
    <source>
        <dbReference type="Pfam" id="PF00151"/>
    </source>
</evidence>
<name>A0AAN9VIM1_9ORTH</name>
<dbReference type="CDD" id="cd00707">
    <property type="entry name" value="Pancreat_lipase_like"/>
    <property type="match status" value="1"/>
</dbReference>
<accession>A0AAN9VIM1</accession>
<keyword evidence="8" id="KW-1185">Reference proteome</keyword>
<keyword evidence="3" id="KW-0964">Secreted</keyword>